<gene>
    <name evidence="3" type="ORF">A2849_01915</name>
</gene>
<comment type="caution">
    <text evidence="3">The sequence shown here is derived from an EMBL/GenBank/DDBJ whole genome shotgun (WGS) entry which is preliminary data.</text>
</comment>
<sequence length="346" mass="37664">MPNQPPFFDHTHTLTREEKSLMRKRLANFMQANPPRTARSFSFVSLLLVFKQYRTALAALGIIVLTGGTAFAAQDTLPGDSLYPVKVRVTERIESAFALTPQSVAAVEAKHALTRLEEAEELVQQDKFNDENKTTVAAAFSGNVSALQTQTKELEDRGENEKAERIHSEFKAKVNKHRATLLQLSLGARGTTTTALVFDIDSALAEGRGGGNAATTVRKGKGEEADDSAAATPKEETDKLDQSSEAGTLLLQVFLGPTCPVERVPEDPLCAPKGFSTVIEIRNKNNAIVMKKTSDAEGILKIDLPFGDYRLTPNTGTLLQHCSSEDVHLQPKKTLEVTLSCDTGIR</sequence>
<evidence type="ECO:0000313" key="3">
    <source>
        <dbReference type="EMBL" id="OHA20921.1"/>
    </source>
</evidence>
<dbReference type="EMBL" id="MHRI01000018">
    <property type="protein sequence ID" value="OHA20921.1"/>
    <property type="molecule type" value="Genomic_DNA"/>
</dbReference>
<dbReference type="Proteomes" id="UP000178121">
    <property type="component" value="Unassembled WGS sequence"/>
</dbReference>
<accession>A0A1G2MD28</accession>
<dbReference type="AlphaFoldDB" id="A0A1G2MD28"/>
<dbReference type="InterPro" id="IPR043725">
    <property type="entry name" value="DUF5667"/>
</dbReference>
<evidence type="ECO:0000259" key="2">
    <source>
        <dbReference type="Pfam" id="PF18915"/>
    </source>
</evidence>
<feature type="region of interest" description="Disordered" evidence="1">
    <location>
        <begin position="207"/>
        <end position="243"/>
    </location>
</feature>
<evidence type="ECO:0000256" key="1">
    <source>
        <dbReference type="SAM" id="MobiDB-lite"/>
    </source>
</evidence>
<feature type="compositionally biased region" description="Basic and acidic residues" evidence="1">
    <location>
        <begin position="233"/>
        <end position="242"/>
    </location>
</feature>
<evidence type="ECO:0000313" key="4">
    <source>
        <dbReference type="Proteomes" id="UP000178121"/>
    </source>
</evidence>
<organism evidence="3 4">
    <name type="scientific">Candidatus Taylorbacteria bacterium RIFCSPHIGHO2_01_FULL_51_15</name>
    <dbReference type="NCBI Taxonomy" id="1802304"/>
    <lineage>
        <taxon>Bacteria</taxon>
        <taxon>Candidatus Tayloriibacteriota</taxon>
    </lineage>
</organism>
<reference evidence="3 4" key="1">
    <citation type="journal article" date="2016" name="Nat. Commun.">
        <title>Thousands of microbial genomes shed light on interconnected biogeochemical processes in an aquifer system.</title>
        <authorList>
            <person name="Anantharaman K."/>
            <person name="Brown C.T."/>
            <person name="Hug L.A."/>
            <person name="Sharon I."/>
            <person name="Castelle C.J."/>
            <person name="Probst A.J."/>
            <person name="Thomas B.C."/>
            <person name="Singh A."/>
            <person name="Wilkins M.J."/>
            <person name="Karaoz U."/>
            <person name="Brodie E.L."/>
            <person name="Williams K.H."/>
            <person name="Hubbard S.S."/>
            <person name="Banfield J.F."/>
        </authorList>
    </citation>
    <scope>NUCLEOTIDE SEQUENCE [LARGE SCALE GENOMIC DNA]</scope>
</reference>
<feature type="domain" description="DUF5667" evidence="2">
    <location>
        <begin position="76"/>
        <end position="150"/>
    </location>
</feature>
<name>A0A1G2MD28_9BACT</name>
<dbReference type="Pfam" id="PF18915">
    <property type="entry name" value="DUF5667"/>
    <property type="match status" value="1"/>
</dbReference>
<proteinExistence type="predicted"/>
<protein>
    <recommendedName>
        <fullName evidence="2">DUF5667 domain-containing protein</fullName>
    </recommendedName>
</protein>